<comment type="function">
    <text evidence="4">Regulatory subunit of the dimeric UBA3-ULA1 E1 enzyme.</text>
</comment>
<dbReference type="InterPro" id="IPR045886">
    <property type="entry name" value="ThiF/MoeB/HesA"/>
</dbReference>
<name>A0A178FAE9_TRIRU</name>
<dbReference type="PIRSF" id="PIRSF039099">
    <property type="entry name" value="APP-BP1"/>
    <property type="match status" value="1"/>
</dbReference>
<dbReference type="CDD" id="cd01493">
    <property type="entry name" value="APPBP1_RUB"/>
    <property type="match status" value="1"/>
</dbReference>
<dbReference type="PANTHER" id="PTHR10953">
    <property type="entry name" value="UBIQUITIN-ACTIVATING ENZYME E1"/>
    <property type="match status" value="1"/>
</dbReference>
<comment type="pathway">
    <text evidence="1 4">Protein modification; protein neddylation.</text>
</comment>
<proteinExistence type="inferred from homology"/>
<keyword evidence="3 4" id="KW-0833">Ubl conjugation pathway</keyword>
<evidence type="ECO:0000256" key="4">
    <source>
        <dbReference type="PIRNR" id="PIRNR039099"/>
    </source>
</evidence>
<evidence type="ECO:0000259" key="5">
    <source>
        <dbReference type="Pfam" id="PF00899"/>
    </source>
</evidence>
<evidence type="ECO:0000313" key="6">
    <source>
        <dbReference type="EMBL" id="OAL68543.1"/>
    </source>
</evidence>
<evidence type="ECO:0000313" key="7">
    <source>
        <dbReference type="Proteomes" id="UP000243015"/>
    </source>
</evidence>
<dbReference type="Gene3D" id="3.40.50.720">
    <property type="entry name" value="NAD(P)-binding Rossmann-like Domain"/>
    <property type="match status" value="2"/>
</dbReference>
<dbReference type="SUPFAM" id="SSF69572">
    <property type="entry name" value="Activating enzymes of the ubiquitin-like proteins"/>
    <property type="match status" value="1"/>
</dbReference>
<evidence type="ECO:0000256" key="3">
    <source>
        <dbReference type="ARBA" id="ARBA00022786"/>
    </source>
</evidence>
<dbReference type="InterPro" id="IPR035985">
    <property type="entry name" value="Ubiquitin-activating_enz"/>
</dbReference>
<feature type="domain" description="THIF-type NAD/FAD binding fold" evidence="5">
    <location>
        <begin position="14"/>
        <end position="546"/>
    </location>
</feature>
<protein>
    <recommendedName>
        <fullName evidence="4">NEDD8-activating enzyme E1 regulatory subunit</fullName>
    </recommendedName>
</protein>
<dbReference type="UniPathway" id="UPA00885"/>
<dbReference type="GO" id="GO:0045116">
    <property type="term" value="P:protein neddylation"/>
    <property type="evidence" value="ECO:0007669"/>
    <property type="project" value="UniProtKB-UniRule"/>
</dbReference>
<reference evidence="6 7" key="1">
    <citation type="submission" date="2016-05" db="EMBL/GenBank/DDBJ databases">
        <title>Genome sequencing of Trichophyton rubrum CMCC(F)T1i isolated from hair.</title>
        <authorList>
            <person name="Zhan P."/>
            <person name="Tao Y."/>
            <person name="Liu W."/>
        </authorList>
    </citation>
    <scope>NUCLEOTIDE SEQUENCE [LARGE SCALE GENOMIC DNA]</scope>
    <source>
        <strain evidence="7">CMCC(F)T1i</strain>
    </source>
</reference>
<dbReference type="EMBL" id="LHPM01000005">
    <property type="protein sequence ID" value="OAL68543.1"/>
    <property type="molecule type" value="Genomic_DNA"/>
</dbReference>
<dbReference type="PANTHER" id="PTHR10953:SF29">
    <property type="entry name" value="NEDD8-ACTIVATING ENZYME E1 REGULATORY SUBUNIT"/>
    <property type="match status" value="1"/>
</dbReference>
<dbReference type="InterPro" id="IPR000594">
    <property type="entry name" value="ThiF_NAD_FAD-bd"/>
</dbReference>
<dbReference type="VEuPathDB" id="FungiDB:TERG_08303"/>
<dbReference type="GO" id="GO:0005737">
    <property type="term" value="C:cytoplasm"/>
    <property type="evidence" value="ECO:0007669"/>
    <property type="project" value="TreeGrafter"/>
</dbReference>
<comment type="caution">
    <text evidence="6">The sequence shown here is derived from an EMBL/GenBank/DDBJ whole genome shotgun (WGS) entry which is preliminary data.</text>
</comment>
<dbReference type="Proteomes" id="UP000243015">
    <property type="component" value="Unassembled WGS sequence"/>
</dbReference>
<gene>
    <name evidence="6" type="ORF">A7C99_0133</name>
</gene>
<dbReference type="GO" id="GO:0019781">
    <property type="term" value="F:NEDD8 activating enzyme activity"/>
    <property type="evidence" value="ECO:0007669"/>
    <property type="project" value="UniProtKB-UniRule"/>
</dbReference>
<dbReference type="AlphaFoldDB" id="A0A178FAE9"/>
<evidence type="ECO:0000256" key="2">
    <source>
        <dbReference type="ARBA" id="ARBA00006868"/>
    </source>
</evidence>
<accession>A0A178FAE9</accession>
<comment type="similarity">
    <text evidence="2 4">Belongs to the ubiquitin-activating E1 family. ULA1 subfamily.</text>
</comment>
<dbReference type="InterPro" id="IPR030667">
    <property type="entry name" value="APP-BP1"/>
</dbReference>
<dbReference type="Pfam" id="PF00899">
    <property type="entry name" value="ThiF"/>
    <property type="match status" value="1"/>
</dbReference>
<organism evidence="6 7">
    <name type="scientific">Trichophyton rubrum</name>
    <name type="common">Athlete's foot fungus</name>
    <name type="synonym">Epidermophyton rubrum</name>
    <dbReference type="NCBI Taxonomy" id="5551"/>
    <lineage>
        <taxon>Eukaryota</taxon>
        <taxon>Fungi</taxon>
        <taxon>Dikarya</taxon>
        <taxon>Ascomycota</taxon>
        <taxon>Pezizomycotina</taxon>
        <taxon>Eurotiomycetes</taxon>
        <taxon>Eurotiomycetidae</taxon>
        <taxon>Onygenales</taxon>
        <taxon>Arthrodermataceae</taxon>
        <taxon>Trichophyton</taxon>
    </lineage>
</organism>
<sequence length="571" mass="62944">MASHAAPTAKERKYDRQLRLWAASGQQALESSRVLLINSDGPVDSDGSELTGVVGVETLKNLVLPGIGGFTIVDPATVSEVDLGVNFFLSEDSLGKSRAEETCKYLRELNEDVDGQAYTMTILDILEDEDFLPQHQLVIVSGPIRQSILRTISQTTRRLDIPLIYTHSVGFYASFSLQLPSAFPVVETHPDASSTEDLRLTNPWPELAAAASKAGNLDSMDDHEHGHVPYLILLLHFLEKWKANHNGLYPQNYREKSEFRDMVRSHARTNNPEGGEENFDEAVAAVLKSIGPYSLSSDLRNAFDMDECSQLTTKSPNFWIIAAAVKEFYETHSVLPLSGSLPDMKAQSSDYIWLQNIYKSKARRDAAEVLATVRNLECKLRAGRERVPISEKEIDTFCKNAAHIKVIKGNEIPILSPVPSGGISQRTVKAIKSSLQNPDSLIPIFIALSTLDGLVTEFKETGHVGMTEEPSYIDKTDNWTAMLSKVLAGLGQEENGMDESESEIRSRIESAISEVRRAGIGELHNISAMAGGCIAQEALKVLTRQYVPLDNTFILDGDEVNNETSGRLLSI</sequence>
<evidence type="ECO:0000256" key="1">
    <source>
        <dbReference type="ARBA" id="ARBA00005032"/>
    </source>
</evidence>